<gene>
    <name evidence="8" type="ORF">NUH29_04005</name>
</gene>
<evidence type="ECO:0000256" key="5">
    <source>
        <dbReference type="ARBA" id="ARBA00022801"/>
    </source>
</evidence>
<evidence type="ECO:0000256" key="3">
    <source>
        <dbReference type="ARBA" id="ARBA00022729"/>
    </source>
</evidence>
<evidence type="ECO:0000259" key="7">
    <source>
        <dbReference type="PROSITE" id="PS51704"/>
    </source>
</evidence>
<dbReference type="Proteomes" id="UP001205337">
    <property type="component" value="Unassembled WGS sequence"/>
</dbReference>
<evidence type="ECO:0000256" key="2">
    <source>
        <dbReference type="ARBA" id="ARBA00012247"/>
    </source>
</evidence>
<dbReference type="EC" id="3.1.4.46" evidence="2"/>
<comment type="caution">
    <text evidence="8">The sequence shown here is derived from an EMBL/GenBank/DDBJ whole genome shotgun (WGS) entry which is preliminary data.</text>
</comment>
<dbReference type="SUPFAM" id="SSF51695">
    <property type="entry name" value="PLC-like phosphodiesterases"/>
    <property type="match status" value="1"/>
</dbReference>
<protein>
    <recommendedName>
        <fullName evidence="2">glycerophosphodiester phosphodiesterase</fullName>
        <ecNumber evidence="2">3.1.4.46</ecNumber>
    </recommendedName>
</protein>
<evidence type="ECO:0000256" key="4">
    <source>
        <dbReference type="ARBA" id="ARBA00022798"/>
    </source>
</evidence>
<organism evidence="8 9">
    <name type="scientific">Protaetiibacter mangrovi</name>
    <dbReference type="NCBI Taxonomy" id="2970926"/>
    <lineage>
        <taxon>Bacteria</taxon>
        <taxon>Bacillati</taxon>
        <taxon>Actinomycetota</taxon>
        <taxon>Actinomycetes</taxon>
        <taxon>Micrococcales</taxon>
        <taxon>Microbacteriaceae</taxon>
        <taxon>Protaetiibacter</taxon>
    </lineage>
</organism>
<sequence length="329" mass="35914">MSEQRRPWVIGHRGASGYRPEHTRAAYELAFALGADAVEPDIVATRDGVLVLRHENEISGTTDVAGRPEFADRRTTKNFGPVTVTGWFTEDFTWEELSTLRAVERLPELRPHSATFDGRSPIMRLDELLRLIADASERQGRALGLVAEIKHAVYFDAIGIPLGELVAEALARFPGPLVVESFEETVLGEVRARGVDARYVYLLEASGTAPDLLMRLGASAPDYSTQLGEEGLAELATRVDGISVDKARLLKPDARAGVELVDRAHRLGLDVFTWTLRPENAYLTKPFRAGDGRAAWGDWRGEFASVLATGVDGVFADHPDLAVAALDGD</sequence>
<keyword evidence="9" id="KW-1185">Reference proteome</keyword>
<dbReference type="PANTHER" id="PTHR43620">
    <property type="entry name" value="GLYCEROPHOSPHORYL DIESTER PHOSPHODIESTERASE"/>
    <property type="match status" value="1"/>
</dbReference>
<evidence type="ECO:0000313" key="8">
    <source>
        <dbReference type="EMBL" id="MCS0498714.1"/>
    </source>
</evidence>
<dbReference type="EMBL" id="JANTHX010000004">
    <property type="protein sequence ID" value="MCS0498714.1"/>
    <property type="molecule type" value="Genomic_DNA"/>
</dbReference>
<dbReference type="PROSITE" id="PS51704">
    <property type="entry name" value="GP_PDE"/>
    <property type="match status" value="1"/>
</dbReference>
<evidence type="ECO:0000313" key="9">
    <source>
        <dbReference type="Proteomes" id="UP001205337"/>
    </source>
</evidence>
<evidence type="ECO:0000256" key="6">
    <source>
        <dbReference type="ARBA" id="ARBA00047512"/>
    </source>
</evidence>
<name>A0ABT1ZDC7_9MICO</name>
<keyword evidence="5" id="KW-0378">Hydrolase</keyword>
<feature type="domain" description="GP-PDE" evidence="7">
    <location>
        <begin position="7"/>
        <end position="326"/>
    </location>
</feature>
<comment type="similarity">
    <text evidence="1">Belongs to the glycerophosphoryl diester phosphodiesterase family.</text>
</comment>
<evidence type="ECO:0000256" key="1">
    <source>
        <dbReference type="ARBA" id="ARBA00007277"/>
    </source>
</evidence>
<dbReference type="InterPro" id="IPR030395">
    <property type="entry name" value="GP_PDE_dom"/>
</dbReference>
<dbReference type="InterPro" id="IPR017946">
    <property type="entry name" value="PLC-like_Pdiesterase_TIM-brl"/>
</dbReference>
<reference evidence="8 9" key="1">
    <citation type="submission" date="2022-08" db="EMBL/GenBank/DDBJ databases">
        <authorList>
            <person name="Li F."/>
        </authorList>
    </citation>
    <scope>NUCLEOTIDE SEQUENCE [LARGE SCALE GENOMIC DNA]</scope>
    <source>
        <strain evidence="8 9">10F1B-8-1</strain>
    </source>
</reference>
<proteinExistence type="inferred from homology"/>
<accession>A0ABT1ZDC7</accession>
<dbReference type="Pfam" id="PF03009">
    <property type="entry name" value="GDPD"/>
    <property type="match status" value="1"/>
</dbReference>
<dbReference type="RefSeq" id="WP_258797713.1">
    <property type="nucleotide sequence ID" value="NZ_JANTHX010000004.1"/>
</dbReference>
<keyword evidence="3" id="KW-0732">Signal</keyword>
<keyword evidence="4" id="KW-0319">Glycerol metabolism</keyword>
<dbReference type="Gene3D" id="3.20.20.190">
    <property type="entry name" value="Phosphatidylinositol (PI) phosphodiesterase"/>
    <property type="match status" value="1"/>
</dbReference>
<dbReference type="PANTHER" id="PTHR43620:SF7">
    <property type="entry name" value="GLYCEROPHOSPHODIESTER PHOSPHODIESTERASE GDPD5-RELATED"/>
    <property type="match status" value="1"/>
</dbReference>
<comment type="catalytic activity">
    <reaction evidence="6">
        <text>a sn-glycero-3-phosphodiester + H2O = an alcohol + sn-glycerol 3-phosphate + H(+)</text>
        <dbReference type="Rhea" id="RHEA:12969"/>
        <dbReference type="ChEBI" id="CHEBI:15377"/>
        <dbReference type="ChEBI" id="CHEBI:15378"/>
        <dbReference type="ChEBI" id="CHEBI:30879"/>
        <dbReference type="ChEBI" id="CHEBI:57597"/>
        <dbReference type="ChEBI" id="CHEBI:83408"/>
        <dbReference type="EC" id="3.1.4.46"/>
    </reaction>
</comment>